<protein>
    <submittedName>
        <fullName evidence="2">Uncharacterized protein</fullName>
    </submittedName>
</protein>
<dbReference type="EMBL" id="MUHA01000014">
    <property type="protein sequence ID" value="OXA99391.1"/>
    <property type="molecule type" value="Genomic_DNA"/>
</dbReference>
<evidence type="ECO:0000313" key="2">
    <source>
        <dbReference type="EMBL" id="OXA99391.1"/>
    </source>
</evidence>
<sequence>MSWGTTDQKGELAKMGLEAGIDFFKSMTADSQRLKDEAKENIKNISDDELKKILEINEEYVTRVNNLLYDTELGCKFKKTEEIFLMIVEIIMLDLEFDYQETISNFTKAIDTEEFINSHKLSLEKRENRLNEEYQKELKEYEIEMTEYRKEMEQYKSKNFFSKIFAEEPLEPFAPEKRK</sequence>
<keyword evidence="3" id="KW-1185">Reference proteome</keyword>
<organism evidence="2 3">
    <name type="scientific">Flavobacterium oncorhynchi</name>
    <dbReference type="NCBI Taxonomy" id="728056"/>
    <lineage>
        <taxon>Bacteria</taxon>
        <taxon>Pseudomonadati</taxon>
        <taxon>Bacteroidota</taxon>
        <taxon>Flavobacteriia</taxon>
        <taxon>Flavobacteriales</taxon>
        <taxon>Flavobacteriaceae</taxon>
        <taxon>Flavobacterium</taxon>
    </lineage>
</organism>
<evidence type="ECO:0000256" key="1">
    <source>
        <dbReference type="SAM" id="Coils"/>
    </source>
</evidence>
<gene>
    <name evidence="2" type="ORF">B0A75_11310</name>
</gene>
<keyword evidence="1" id="KW-0175">Coiled coil</keyword>
<reference evidence="2 3" key="1">
    <citation type="submission" date="2016-11" db="EMBL/GenBank/DDBJ databases">
        <title>Whole genomes of Flavobacteriaceae.</title>
        <authorList>
            <person name="Stine C."/>
            <person name="Li C."/>
            <person name="Tadesse D."/>
        </authorList>
    </citation>
    <scope>NUCLEOTIDE SEQUENCE [LARGE SCALE GENOMIC DNA]</scope>
    <source>
        <strain evidence="2 3">CCUG 59446</strain>
    </source>
</reference>
<dbReference type="AlphaFoldDB" id="A0A226I100"/>
<accession>A0A226I100</accession>
<dbReference type="Proteomes" id="UP000198336">
    <property type="component" value="Unassembled WGS sequence"/>
</dbReference>
<proteinExistence type="predicted"/>
<comment type="caution">
    <text evidence="2">The sequence shown here is derived from an EMBL/GenBank/DDBJ whole genome shotgun (WGS) entry which is preliminary data.</text>
</comment>
<evidence type="ECO:0000313" key="3">
    <source>
        <dbReference type="Proteomes" id="UP000198336"/>
    </source>
</evidence>
<feature type="coiled-coil region" evidence="1">
    <location>
        <begin position="120"/>
        <end position="158"/>
    </location>
</feature>
<dbReference type="RefSeq" id="WP_089054393.1">
    <property type="nucleotide sequence ID" value="NZ_MUHA01000014.1"/>
</dbReference>
<name>A0A226I100_9FLAO</name>